<protein>
    <submittedName>
        <fullName evidence="2">Uncharacterized protein</fullName>
    </submittedName>
</protein>
<dbReference type="AlphaFoldDB" id="A0A3B1DTL8"/>
<sequence length="67" mass="7810">MAISSRHNDYSFLYSRLMLGFIFPAWSFLSPLNELLSYLSVYISSYLFVMCSELSSRFIALRIINTL</sequence>
<keyword evidence="1" id="KW-1133">Transmembrane helix</keyword>
<feature type="transmembrane region" description="Helical" evidence="1">
    <location>
        <begin position="12"/>
        <end position="29"/>
    </location>
</feature>
<name>A0A3B1DTL8_9ZZZZ</name>
<evidence type="ECO:0000256" key="1">
    <source>
        <dbReference type="SAM" id="Phobius"/>
    </source>
</evidence>
<gene>
    <name evidence="2" type="ORF">MNBD_PLANCTO02-3231</name>
</gene>
<dbReference type="EMBL" id="UOGL01000636">
    <property type="protein sequence ID" value="VAX42251.1"/>
    <property type="molecule type" value="Genomic_DNA"/>
</dbReference>
<reference evidence="2" key="1">
    <citation type="submission" date="2018-06" db="EMBL/GenBank/DDBJ databases">
        <authorList>
            <person name="Zhirakovskaya E."/>
        </authorList>
    </citation>
    <scope>NUCLEOTIDE SEQUENCE</scope>
</reference>
<organism evidence="2">
    <name type="scientific">hydrothermal vent metagenome</name>
    <dbReference type="NCBI Taxonomy" id="652676"/>
    <lineage>
        <taxon>unclassified sequences</taxon>
        <taxon>metagenomes</taxon>
        <taxon>ecological metagenomes</taxon>
    </lineage>
</organism>
<proteinExistence type="predicted"/>
<feature type="transmembrane region" description="Helical" evidence="1">
    <location>
        <begin position="35"/>
        <end position="54"/>
    </location>
</feature>
<evidence type="ECO:0000313" key="2">
    <source>
        <dbReference type="EMBL" id="VAX42251.1"/>
    </source>
</evidence>
<keyword evidence="1" id="KW-0472">Membrane</keyword>
<keyword evidence="1" id="KW-0812">Transmembrane</keyword>
<accession>A0A3B1DTL8</accession>